<dbReference type="Proteomes" id="UP000241771">
    <property type="component" value="Unassembled WGS sequence"/>
</dbReference>
<evidence type="ECO:0000313" key="1">
    <source>
        <dbReference type="EMBL" id="PSW19956.1"/>
    </source>
</evidence>
<keyword evidence="2" id="KW-1185">Reference proteome</keyword>
<dbReference type="AlphaFoldDB" id="A0A2T3NUI6"/>
<reference evidence="1 2" key="1">
    <citation type="submission" date="2018-01" db="EMBL/GenBank/DDBJ databases">
        <title>Whole genome sequencing of Histamine producing bacteria.</title>
        <authorList>
            <person name="Butler K."/>
        </authorList>
    </citation>
    <scope>NUCLEOTIDE SEQUENCE [LARGE SCALE GENOMIC DNA]</scope>
    <source>
        <strain evidence="1 2">DSM 100436</strain>
    </source>
</reference>
<accession>A0A2T3NUI6</accession>
<dbReference type="EMBL" id="PYMA01000005">
    <property type="protein sequence ID" value="PSW19956.1"/>
    <property type="molecule type" value="Genomic_DNA"/>
</dbReference>
<dbReference type="OrthoDB" id="5814438at2"/>
<dbReference type="RefSeq" id="WP_036831130.1">
    <property type="nucleotide sequence ID" value="NZ_JGVO01001575.1"/>
</dbReference>
<protein>
    <submittedName>
        <fullName evidence="1">Uncharacterized protein</fullName>
    </submittedName>
</protein>
<dbReference type="PROSITE" id="PS51257">
    <property type="entry name" value="PROKAR_LIPOPROTEIN"/>
    <property type="match status" value="1"/>
</dbReference>
<sequence>MKKAIVLLSALALFGCDEDDVKNTLTGKAEVFAVVSAEVESVDGYRSVEDLENDYGITLPDDFPSGTESALDSKLNSLGIDFDDTSCGVIDTTGDVCFDDGGDSVCVPDEIENIGLKLYTIDMGDVDDAYKNGFYPKLAAELLGDTYTDFDIKEDVSCSSIGL</sequence>
<proteinExistence type="predicted"/>
<name>A0A2T3NUI6_9GAMM</name>
<evidence type="ECO:0000313" key="2">
    <source>
        <dbReference type="Proteomes" id="UP000241771"/>
    </source>
</evidence>
<comment type="caution">
    <text evidence="1">The sequence shown here is derived from an EMBL/GenBank/DDBJ whole genome shotgun (WGS) entry which is preliminary data.</text>
</comment>
<organism evidence="1 2">
    <name type="scientific">Photobacterium sanctipauli</name>
    <dbReference type="NCBI Taxonomy" id="1342794"/>
    <lineage>
        <taxon>Bacteria</taxon>
        <taxon>Pseudomonadati</taxon>
        <taxon>Pseudomonadota</taxon>
        <taxon>Gammaproteobacteria</taxon>
        <taxon>Vibrionales</taxon>
        <taxon>Vibrionaceae</taxon>
        <taxon>Photobacterium</taxon>
    </lineage>
</organism>
<gene>
    <name evidence="1" type="ORF">C9I98_10905</name>
</gene>